<feature type="domain" description="UBC core" evidence="10">
    <location>
        <begin position="24"/>
        <end position="180"/>
    </location>
</feature>
<reference evidence="11" key="2">
    <citation type="submission" date="2020-09" db="EMBL/GenBank/DDBJ databases">
        <authorList>
            <person name="Kikuchi T."/>
        </authorList>
    </citation>
    <scope>NUCLEOTIDE SEQUENCE</scope>
    <source>
        <strain evidence="11">Ka4C1</strain>
    </source>
</reference>
<evidence type="ECO:0000256" key="5">
    <source>
        <dbReference type="ARBA" id="ARBA00022840"/>
    </source>
</evidence>
<keyword evidence="4 9" id="KW-0833">Ubl conjugation pathway</keyword>
<dbReference type="PROSITE" id="PS00183">
    <property type="entry name" value="UBC_1"/>
    <property type="match status" value="1"/>
</dbReference>
<keyword evidence="3 9" id="KW-0547">Nucleotide-binding</keyword>
<keyword evidence="5 9" id="KW-0067">ATP-binding</keyword>
<evidence type="ECO:0000313" key="12">
    <source>
        <dbReference type="Proteomes" id="UP000095284"/>
    </source>
</evidence>
<evidence type="ECO:0000256" key="2">
    <source>
        <dbReference type="ARBA" id="ARBA00022679"/>
    </source>
</evidence>
<dbReference type="SMART" id="SM00212">
    <property type="entry name" value="UBCc"/>
    <property type="match status" value="1"/>
</dbReference>
<proteinExistence type="inferred from homology"/>
<dbReference type="Proteomes" id="UP000095284">
    <property type="component" value="Unplaced"/>
</dbReference>
<comment type="catalytic activity">
    <reaction evidence="6">
        <text>[E1 NEDD8-activating enzyme]-S-[NEDD8 protein]-yl-L-cysteine + [E2 NEDD8-conjugating enzyme]-L-cysteine = [E1 NEDD8-activating enzyme]-L-cysteine + [E2 NEDD8-conjugating enzyme]-S-[NEDD8-protein]-yl-L-cysteine.</text>
        <dbReference type="EC" id="2.3.2.34"/>
    </reaction>
</comment>
<dbReference type="CDD" id="cd23794">
    <property type="entry name" value="UBCc_UBE2F_UBE2M"/>
    <property type="match status" value="1"/>
</dbReference>
<dbReference type="InterPro" id="IPR023313">
    <property type="entry name" value="UBQ-conjugating_AS"/>
</dbReference>
<accession>A0A1I7S1X3</accession>
<dbReference type="FunFam" id="3.10.110.10:FF:000033">
    <property type="entry name" value="NEDD8-conjugating enzyme UBE2F"/>
    <property type="match status" value="1"/>
</dbReference>
<dbReference type="WBParaSite" id="BXY_0700100.1">
    <property type="protein sequence ID" value="BXY_0700100.1"/>
    <property type="gene ID" value="BXY_0700100"/>
</dbReference>
<dbReference type="InterPro" id="IPR016135">
    <property type="entry name" value="UBQ-conjugating_enzyme/RWD"/>
</dbReference>
<dbReference type="Gene3D" id="3.10.110.10">
    <property type="entry name" value="Ubiquitin Conjugating Enzyme"/>
    <property type="match status" value="1"/>
</dbReference>
<dbReference type="eggNOG" id="KOG0420">
    <property type="taxonomic scope" value="Eukaryota"/>
</dbReference>
<feature type="active site" description="Glycyl thioester intermediate" evidence="8">
    <location>
        <position position="111"/>
    </location>
</feature>
<comment type="similarity">
    <text evidence="9">Belongs to the ubiquitin-conjugating enzyme family.</text>
</comment>
<evidence type="ECO:0000256" key="1">
    <source>
        <dbReference type="ARBA" id="ARBA00005032"/>
    </source>
</evidence>
<dbReference type="PROSITE" id="PS50127">
    <property type="entry name" value="UBC_2"/>
    <property type="match status" value="1"/>
</dbReference>
<comment type="pathway">
    <text evidence="1">Protein modification; protein neddylation.</text>
</comment>
<dbReference type="SUPFAM" id="SSF54495">
    <property type="entry name" value="UBC-like"/>
    <property type="match status" value="1"/>
</dbReference>
<dbReference type="Proteomes" id="UP000582659">
    <property type="component" value="Unassembled WGS sequence"/>
</dbReference>
<dbReference type="InterPro" id="IPR000608">
    <property type="entry name" value="UBC"/>
</dbReference>
<dbReference type="OrthoDB" id="10249039at2759"/>
<dbReference type="GO" id="GO:0061654">
    <property type="term" value="F:NEDD8 conjugating enzyme activity"/>
    <property type="evidence" value="ECO:0007669"/>
    <property type="project" value="UniProtKB-EC"/>
</dbReference>
<dbReference type="SMR" id="A0A1I7S1X3"/>
<evidence type="ECO:0000256" key="9">
    <source>
        <dbReference type="RuleBase" id="RU362109"/>
    </source>
</evidence>
<organism evidence="12 14">
    <name type="scientific">Bursaphelenchus xylophilus</name>
    <name type="common">Pinewood nematode worm</name>
    <name type="synonym">Aphelenchoides xylophilus</name>
    <dbReference type="NCBI Taxonomy" id="6326"/>
    <lineage>
        <taxon>Eukaryota</taxon>
        <taxon>Metazoa</taxon>
        <taxon>Ecdysozoa</taxon>
        <taxon>Nematoda</taxon>
        <taxon>Chromadorea</taxon>
        <taxon>Rhabditida</taxon>
        <taxon>Tylenchina</taxon>
        <taxon>Tylenchomorpha</taxon>
        <taxon>Aphelenchoidea</taxon>
        <taxon>Aphelenchoididae</taxon>
        <taxon>Bursaphelenchus</taxon>
    </lineage>
</organism>
<dbReference type="EMBL" id="CAJFDI010000001">
    <property type="protein sequence ID" value="CAD5212234.1"/>
    <property type="molecule type" value="Genomic_DNA"/>
</dbReference>
<evidence type="ECO:0000256" key="8">
    <source>
        <dbReference type="PROSITE-ProRule" id="PRU10133"/>
    </source>
</evidence>
<dbReference type="EMBL" id="CAJFCV020000001">
    <property type="protein sequence ID" value="CAG9090067.1"/>
    <property type="molecule type" value="Genomic_DNA"/>
</dbReference>
<protein>
    <recommendedName>
        <fullName evidence="7">E2 NEDD8-conjugating enzyme</fullName>
        <ecNumber evidence="7">2.3.2.34</ecNumber>
    </recommendedName>
</protein>
<gene>
    <name evidence="11" type="ORF">BXYJ_LOCUS2818</name>
</gene>
<name>A0A1I7S1X3_BURXY</name>
<keyword evidence="13" id="KW-1185">Reference proteome</keyword>
<dbReference type="PANTHER" id="PTHR24067">
    <property type="entry name" value="UBIQUITIN-CONJUGATING ENZYME E2"/>
    <property type="match status" value="1"/>
</dbReference>
<dbReference type="EC" id="2.3.2.34" evidence="7"/>
<evidence type="ECO:0000313" key="14">
    <source>
        <dbReference type="WBParaSite" id="BXY_0700100.1"/>
    </source>
</evidence>
<dbReference type="GO" id="GO:0045116">
    <property type="term" value="P:protein neddylation"/>
    <property type="evidence" value="ECO:0007669"/>
    <property type="project" value="UniProtKB-ARBA"/>
</dbReference>
<evidence type="ECO:0000256" key="3">
    <source>
        <dbReference type="ARBA" id="ARBA00022741"/>
    </source>
</evidence>
<reference evidence="14" key="1">
    <citation type="submission" date="2016-11" db="UniProtKB">
        <authorList>
            <consortium name="WormBaseParasite"/>
        </authorList>
    </citation>
    <scope>IDENTIFICATION</scope>
</reference>
<keyword evidence="2" id="KW-0808">Transferase</keyword>
<sequence>MLNLQKRIKGIDENRAYLGTRIAVRDKLLSQEMREIEEHLKNAPACKLSFPSTSKQLHQMLLTVRPTTGFYRGGVFQFSIDVPPEYNNVPPVVKCLTRVWHPNINEDGAVCLSLLRPSSLDGMGWMPTRGVKDVILGLESLFGDLMDFDDALNLSAAEMYNNNKDLFASKVRDYIMRYSGEGGNRY</sequence>
<evidence type="ECO:0000256" key="4">
    <source>
        <dbReference type="ARBA" id="ARBA00022786"/>
    </source>
</evidence>
<dbReference type="Proteomes" id="UP000659654">
    <property type="component" value="Unassembled WGS sequence"/>
</dbReference>
<dbReference type="GO" id="GO:0005524">
    <property type="term" value="F:ATP binding"/>
    <property type="evidence" value="ECO:0007669"/>
    <property type="project" value="UniProtKB-UniRule"/>
</dbReference>
<dbReference type="AlphaFoldDB" id="A0A1I7S1X3"/>
<evidence type="ECO:0000256" key="6">
    <source>
        <dbReference type="ARBA" id="ARBA00043698"/>
    </source>
</evidence>
<evidence type="ECO:0000313" key="13">
    <source>
        <dbReference type="Proteomes" id="UP000659654"/>
    </source>
</evidence>
<dbReference type="Pfam" id="PF00179">
    <property type="entry name" value="UQ_con"/>
    <property type="match status" value="1"/>
</dbReference>
<evidence type="ECO:0000256" key="7">
    <source>
        <dbReference type="ARBA" id="ARBA00044047"/>
    </source>
</evidence>
<evidence type="ECO:0000313" key="11">
    <source>
        <dbReference type="EMBL" id="CAD5212234.1"/>
    </source>
</evidence>
<evidence type="ECO:0000259" key="10">
    <source>
        <dbReference type="PROSITE" id="PS50127"/>
    </source>
</evidence>
<dbReference type="InterPro" id="IPR050113">
    <property type="entry name" value="Ub_conjugating_enzyme"/>
</dbReference>